<dbReference type="KEGG" id="slal:111646009"/>
<protein>
    <submittedName>
        <fullName evidence="3">Uncharacterized LOC111646009</fullName>
    </submittedName>
</protein>
<feature type="domain" description="DUF4806" evidence="2">
    <location>
        <begin position="299"/>
        <end position="368"/>
    </location>
</feature>
<accession>A0A3B4WJ70</accession>
<keyword evidence="4" id="KW-1185">Reference proteome</keyword>
<dbReference type="GeneTree" id="ENSGT00740000116808"/>
<feature type="region of interest" description="Disordered" evidence="1">
    <location>
        <begin position="111"/>
        <end position="144"/>
    </location>
</feature>
<feature type="compositionally biased region" description="Polar residues" evidence="1">
    <location>
        <begin position="124"/>
        <end position="141"/>
    </location>
</feature>
<feature type="region of interest" description="Disordered" evidence="1">
    <location>
        <begin position="167"/>
        <end position="194"/>
    </location>
</feature>
<dbReference type="AlphaFoldDB" id="A0A3B4WJ70"/>
<dbReference type="STRING" id="1841481.ENSSLDP00000004511"/>
<dbReference type="PANTHER" id="PTHR34153">
    <property type="entry name" value="SI:CH211-262H13.3-RELATED-RELATED"/>
    <property type="match status" value="1"/>
</dbReference>
<dbReference type="Pfam" id="PF16064">
    <property type="entry name" value="DUF4806"/>
    <property type="match status" value="1"/>
</dbReference>
<reference evidence="3" key="2">
    <citation type="submission" date="2025-09" db="UniProtKB">
        <authorList>
            <consortium name="Ensembl"/>
        </authorList>
    </citation>
    <scope>IDENTIFICATION</scope>
</reference>
<evidence type="ECO:0000256" key="1">
    <source>
        <dbReference type="SAM" id="MobiDB-lite"/>
    </source>
</evidence>
<dbReference type="OrthoDB" id="6159302at2759"/>
<evidence type="ECO:0000259" key="2">
    <source>
        <dbReference type="Pfam" id="PF16064"/>
    </source>
</evidence>
<dbReference type="PANTHER" id="PTHR34153:SF2">
    <property type="entry name" value="SI:CH211-262H13.3-RELATED"/>
    <property type="match status" value="1"/>
</dbReference>
<reference evidence="3" key="1">
    <citation type="submission" date="2025-08" db="UniProtKB">
        <authorList>
            <consortium name="Ensembl"/>
        </authorList>
    </citation>
    <scope>IDENTIFICATION</scope>
</reference>
<evidence type="ECO:0000313" key="4">
    <source>
        <dbReference type="Proteomes" id="UP000261360"/>
    </source>
</evidence>
<dbReference type="Proteomes" id="UP000261360">
    <property type="component" value="Unplaced"/>
</dbReference>
<dbReference type="RefSeq" id="XP_023251141.1">
    <property type="nucleotide sequence ID" value="XM_023395373.1"/>
</dbReference>
<organism evidence="3 4">
    <name type="scientific">Seriola lalandi dorsalis</name>
    <dbReference type="NCBI Taxonomy" id="1841481"/>
    <lineage>
        <taxon>Eukaryota</taxon>
        <taxon>Metazoa</taxon>
        <taxon>Chordata</taxon>
        <taxon>Craniata</taxon>
        <taxon>Vertebrata</taxon>
        <taxon>Euteleostomi</taxon>
        <taxon>Actinopterygii</taxon>
        <taxon>Neopterygii</taxon>
        <taxon>Teleostei</taxon>
        <taxon>Neoteleostei</taxon>
        <taxon>Acanthomorphata</taxon>
        <taxon>Carangaria</taxon>
        <taxon>Carangiformes</taxon>
        <taxon>Carangidae</taxon>
        <taxon>Seriola</taxon>
    </lineage>
</organism>
<evidence type="ECO:0000313" key="3">
    <source>
        <dbReference type="Ensembl" id="ENSSLDP00000004511.1"/>
    </source>
</evidence>
<name>A0A3B4WJ70_SERLL</name>
<dbReference type="GeneID" id="111646009"/>
<proteinExistence type="predicted"/>
<dbReference type="Ensembl" id="ENSSLDT00000004662.1">
    <property type="protein sequence ID" value="ENSSLDP00000004511.1"/>
    <property type="gene ID" value="ENSSLDG00000003593.1"/>
</dbReference>
<sequence length="422" mass="47055">MSQYHITVQEGRQLPPLQKCSQCCLFYHCPLCSPHVYKPAHRYKVQRHLKCHLTRAVHFKGYSIYKCNLGCRPQAHFHCFCEKLFLNRNQFIHHLNRKHTAGVSVCPGVGAHDGDDDDDAEQSLPASPSSGEQPNADQSPTCAPINDTLRSCETDYATAWTSDAFSNIMAPPPTEGPGLNNELASAPSDESCQSKLGPKKLAECPQCNAVINKRRPNIHMKMKHSGVTSSSALKGQLNETTESAVSGSKCHHNPTPVEQDILTQLRVLQQQQNQILQLLLKLTNTDGINDSTEAELKAMFPITDEEGLTLLELKLNETPELKNQLISFFGDTDGRPIDQTVQRILERMLSNTFAKRMDWRGKNNKVSFATSCLNNIVNDAVRRNSVCARAADEAVESAVKKWLQQVAERDEAAEGRREEVIN</sequence>
<dbReference type="InterPro" id="IPR032071">
    <property type="entry name" value="DUF4806"/>
</dbReference>